<evidence type="ECO:0000313" key="8">
    <source>
        <dbReference type="EMBL" id="KAB5606543.1"/>
    </source>
</evidence>
<keyword evidence="4 7" id="KW-0573">Peptidoglycan synthesis</keyword>
<dbReference type="PANTHER" id="PTHR21198:SF3">
    <property type="entry name" value="GLUTAMATE RACEMASE"/>
    <property type="match status" value="1"/>
</dbReference>
<dbReference type="GO" id="GO:0008881">
    <property type="term" value="F:glutamate racemase activity"/>
    <property type="evidence" value="ECO:0007669"/>
    <property type="project" value="UniProtKB-UniRule"/>
</dbReference>
<gene>
    <name evidence="7" type="primary">murI</name>
    <name evidence="8" type="ORF">EHS19_07110</name>
</gene>
<dbReference type="InterPro" id="IPR015942">
    <property type="entry name" value="Asp/Glu/hydantoin_racemase"/>
</dbReference>
<dbReference type="HAMAP" id="MF_00258">
    <property type="entry name" value="Glu_racemase"/>
    <property type="match status" value="1"/>
</dbReference>
<evidence type="ECO:0000256" key="5">
    <source>
        <dbReference type="ARBA" id="ARBA00023235"/>
    </source>
</evidence>
<keyword evidence="5 7" id="KW-0413">Isomerase</keyword>
<dbReference type="EMBL" id="RQSP01000023">
    <property type="protein sequence ID" value="KAB5606543.1"/>
    <property type="molecule type" value="Genomic_DNA"/>
</dbReference>
<sequence>MASSAPIGVFDSGLGGISVVRRIVADMPHERVLYFGDSANAPYGTKSPEQVRELSVSIMERFVRRGVKAVVIACNTATSAAVNELRERYAMPIIGMEPALKVACDRGDRPDGTHERQHVIVAATPLTLREHKFAALMDRFKEANDVHPQPCPSLVSIVEEGRLDDHDSVMRTLHGYFDRYDLSAIDSVVLGCTHFVFYRRYFRELLPASTAIIDGNEGTVRHLGVVLESLGALAPDNAAGGVTLDNSDRCERIAQLSRDLLLRP</sequence>
<comment type="pathway">
    <text evidence="7">Cell wall biogenesis; peptidoglycan biosynthesis.</text>
</comment>
<dbReference type="Gene3D" id="3.40.50.1860">
    <property type="match status" value="2"/>
</dbReference>
<keyword evidence="3 7" id="KW-0133">Cell shape</keyword>
<dbReference type="InterPro" id="IPR004391">
    <property type="entry name" value="Glu_race"/>
</dbReference>
<name>A0A5N5RH33_9BIFI</name>
<feature type="binding site" evidence="7">
    <location>
        <begin position="43"/>
        <end position="44"/>
    </location>
    <ligand>
        <name>substrate</name>
    </ligand>
</feature>
<keyword evidence="9" id="KW-1185">Reference proteome</keyword>
<dbReference type="OrthoDB" id="9801055at2"/>
<evidence type="ECO:0000256" key="4">
    <source>
        <dbReference type="ARBA" id="ARBA00022984"/>
    </source>
</evidence>
<dbReference type="InterPro" id="IPR018187">
    <property type="entry name" value="Asp/Glu_racemase_AS_1"/>
</dbReference>
<dbReference type="SUPFAM" id="SSF53681">
    <property type="entry name" value="Aspartate/glutamate racemase"/>
    <property type="match status" value="2"/>
</dbReference>
<feature type="binding site" evidence="7">
    <location>
        <begin position="11"/>
        <end position="12"/>
    </location>
    <ligand>
        <name>substrate</name>
    </ligand>
</feature>
<feature type="active site" description="Proton donor/acceptor" evidence="7">
    <location>
        <position position="192"/>
    </location>
</feature>
<comment type="catalytic activity">
    <reaction evidence="1 7">
        <text>L-glutamate = D-glutamate</text>
        <dbReference type="Rhea" id="RHEA:12813"/>
        <dbReference type="ChEBI" id="CHEBI:29985"/>
        <dbReference type="ChEBI" id="CHEBI:29986"/>
        <dbReference type="EC" id="5.1.1.3"/>
    </reaction>
</comment>
<dbReference type="GO" id="GO:0071555">
    <property type="term" value="P:cell wall organization"/>
    <property type="evidence" value="ECO:0007669"/>
    <property type="project" value="UniProtKB-KW"/>
</dbReference>
<feature type="binding site" evidence="7">
    <location>
        <begin position="75"/>
        <end position="76"/>
    </location>
    <ligand>
        <name>substrate</name>
    </ligand>
</feature>
<dbReference type="GO" id="GO:0008360">
    <property type="term" value="P:regulation of cell shape"/>
    <property type="evidence" value="ECO:0007669"/>
    <property type="project" value="UniProtKB-KW"/>
</dbReference>
<evidence type="ECO:0000256" key="6">
    <source>
        <dbReference type="ARBA" id="ARBA00023316"/>
    </source>
</evidence>
<evidence type="ECO:0000256" key="1">
    <source>
        <dbReference type="ARBA" id="ARBA00001602"/>
    </source>
</evidence>
<proteinExistence type="inferred from homology"/>
<dbReference type="EC" id="5.1.1.3" evidence="2 7"/>
<evidence type="ECO:0000256" key="7">
    <source>
        <dbReference type="HAMAP-Rule" id="MF_00258"/>
    </source>
</evidence>
<dbReference type="Pfam" id="PF01177">
    <property type="entry name" value="Asp_Glu_race"/>
    <property type="match status" value="1"/>
</dbReference>
<dbReference type="NCBIfam" id="TIGR00067">
    <property type="entry name" value="glut_race"/>
    <property type="match status" value="1"/>
</dbReference>
<dbReference type="GO" id="GO:0009252">
    <property type="term" value="P:peptidoglycan biosynthetic process"/>
    <property type="evidence" value="ECO:0007669"/>
    <property type="project" value="UniProtKB-UniRule"/>
</dbReference>
<comment type="similarity">
    <text evidence="7">Belongs to the aspartate/glutamate racemases family.</text>
</comment>
<dbReference type="InterPro" id="IPR001920">
    <property type="entry name" value="Asp/Glu_race"/>
</dbReference>
<comment type="function">
    <text evidence="7">Provides the (R)-glutamate required for cell wall biosynthesis.</text>
</comment>
<dbReference type="Proteomes" id="UP000326336">
    <property type="component" value="Unassembled WGS sequence"/>
</dbReference>
<evidence type="ECO:0000256" key="2">
    <source>
        <dbReference type="ARBA" id="ARBA00013090"/>
    </source>
</evidence>
<feature type="binding site" evidence="7">
    <location>
        <begin position="193"/>
        <end position="194"/>
    </location>
    <ligand>
        <name>substrate</name>
    </ligand>
</feature>
<evidence type="ECO:0000256" key="3">
    <source>
        <dbReference type="ARBA" id="ARBA00022960"/>
    </source>
</evidence>
<dbReference type="RefSeq" id="WP_151917076.1">
    <property type="nucleotide sequence ID" value="NZ_RQSP01000023.1"/>
</dbReference>
<dbReference type="PANTHER" id="PTHR21198">
    <property type="entry name" value="GLUTAMATE RACEMASE"/>
    <property type="match status" value="1"/>
</dbReference>
<reference evidence="8 9" key="1">
    <citation type="journal article" date="2019" name="Int. J. Syst. Evol. Microbiol.">
        <title>Bifidobacterium jacchi sp. nov., isolated from the faeces of a baby common marmoset (Callithrix jacchus).</title>
        <authorList>
            <person name="Modesto M."/>
            <person name="Watanabe K."/>
            <person name="Arita M."/>
            <person name="Satti M."/>
            <person name="Oki K."/>
            <person name="Sciavilla P."/>
            <person name="Patavino C."/>
            <person name="Camma C."/>
            <person name="Michelini S."/>
            <person name="Sgorbati B."/>
            <person name="Mattarelli P."/>
        </authorList>
    </citation>
    <scope>NUCLEOTIDE SEQUENCE [LARGE SCALE GENOMIC DNA]</scope>
    <source>
        <strain evidence="8 9">MRM 9.3</strain>
    </source>
</reference>
<dbReference type="PROSITE" id="PS00923">
    <property type="entry name" value="ASP_GLU_RACEMASE_1"/>
    <property type="match status" value="1"/>
</dbReference>
<organism evidence="8 9">
    <name type="scientific">Bifidobacterium jacchi</name>
    <dbReference type="NCBI Taxonomy" id="2490545"/>
    <lineage>
        <taxon>Bacteria</taxon>
        <taxon>Bacillati</taxon>
        <taxon>Actinomycetota</taxon>
        <taxon>Actinomycetes</taxon>
        <taxon>Bifidobacteriales</taxon>
        <taxon>Bifidobacteriaceae</taxon>
        <taxon>Bifidobacterium</taxon>
    </lineage>
</organism>
<keyword evidence="6 7" id="KW-0961">Cell wall biogenesis/degradation</keyword>
<protein>
    <recommendedName>
        <fullName evidence="2 7">Glutamate racemase</fullName>
        <ecNumber evidence="2 7">5.1.1.3</ecNumber>
    </recommendedName>
</protein>
<accession>A0A5N5RH33</accession>
<dbReference type="AlphaFoldDB" id="A0A5N5RH33"/>
<feature type="active site" description="Proton donor/acceptor" evidence="7">
    <location>
        <position position="74"/>
    </location>
</feature>
<dbReference type="UniPathway" id="UPA00219"/>
<evidence type="ECO:0000313" key="9">
    <source>
        <dbReference type="Proteomes" id="UP000326336"/>
    </source>
</evidence>
<comment type="caution">
    <text evidence="8">The sequence shown here is derived from an EMBL/GenBank/DDBJ whole genome shotgun (WGS) entry which is preliminary data.</text>
</comment>